<evidence type="ECO:0000313" key="2">
    <source>
        <dbReference type="Proteomes" id="UP000586827"/>
    </source>
</evidence>
<dbReference type="RefSeq" id="WP_067521876.1">
    <property type="nucleotide sequence ID" value="NZ_JABELX010000011.1"/>
</dbReference>
<dbReference type="Proteomes" id="UP000586827">
    <property type="component" value="Unassembled WGS sequence"/>
</dbReference>
<keyword evidence="2" id="KW-1185">Reference proteome</keyword>
<dbReference type="AlphaFoldDB" id="A0A849CCK2"/>
<dbReference type="EMBL" id="JABELX010000011">
    <property type="protein sequence ID" value="NNH73797.1"/>
    <property type="molecule type" value="Genomic_DNA"/>
</dbReference>
<sequence length="84" mass="9021">MPTNNTMQFARLIAALDAAGAFTDEAITSATASMNLESEDVLELKDRAVHLWNEALALAETTTAVDEVIDIPHRPRSRGGRPGS</sequence>
<reference evidence="1 2" key="1">
    <citation type="submission" date="2020-05" db="EMBL/GenBank/DDBJ databases">
        <title>MicrobeNet Type strains.</title>
        <authorList>
            <person name="Nicholson A.C."/>
        </authorList>
    </citation>
    <scope>NUCLEOTIDE SEQUENCE [LARGE SCALE GENOMIC DNA]</scope>
    <source>
        <strain evidence="1 2">JCM 3224</strain>
    </source>
</reference>
<organism evidence="1 2">
    <name type="scientific">Nocardia uniformis</name>
    <dbReference type="NCBI Taxonomy" id="53432"/>
    <lineage>
        <taxon>Bacteria</taxon>
        <taxon>Bacillati</taxon>
        <taxon>Actinomycetota</taxon>
        <taxon>Actinomycetes</taxon>
        <taxon>Mycobacteriales</taxon>
        <taxon>Nocardiaceae</taxon>
        <taxon>Nocardia</taxon>
    </lineage>
</organism>
<comment type="caution">
    <text evidence="1">The sequence shown here is derived from an EMBL/GenBank/DDBJ whole genome shotgun (WGS) entry which is preliminary data.</text>
</comment>
<name>A0A849CCK2_9NOCA</name>
<proteinExistence type="predicted"/>
<accession>A0A849CCK2</accession>
<evidence type="ECO:0000313" key="1">
    <source>
        <dbReference type="EMBL" id="NNH73797.1"/>
    </source>
</evidence>
<gene>
    <name evidence="1" type="ORF">HLB23_28755</name>
</gene>
<protein>
    <submittedName>
        <fullName evidence="1">Uncharacterized protein</fullName>
    </submittedName>
</protein>